<dbReference type="Pfam" id="PF12730">
    <property type="entry name" value="ABC2_membrane_4"/>
    <property type="match status" value="1"/>
</dbReference>
<keyword evidence="1" id="KW-0812">Transmembrane</keyword>
<feature type="transmembrane region" description="Helical" evidence="1">
    <location>
        <begin position="101"/>
        <end position="126"/>
    </location>
</feature>
<evidence type="ECO:0000313" key="2">
    <source>
        <dbReference type="EMBL" id="KAA8502970.1"/>
    </source>
</evidence>
<accession>A0A5M9I1B2</accession>
<evidence type="ECO:0000256" key="1">
    <source>
        <dbReference type="SAM" id="Phobius"/>
    </source>
</evidence>
<feature type="transmembrane region" description="Helical" evidence="1">
    <location>
        <begin position="138"/>
        <end position="157"/>
    </location>
</feature>
<feature type="transmembrane region" description="Helical" evidence="1">
    <location>
        <begin position="164"/>
        <end position="192"/>
    </location>
</feature>
<feature type="transmembrane region" description="Helical" evidence="1">
    <location>
        <begin position="228"/>
        <end position="251"/>
    </location>
</feature>
<dbReference type="RefSeq" id="WP_087150246.1">
    <property type="nucleotide sequence ID" value="NZ_VMSO01000001.1"/>
</dbReference>
<name>A0A5M9I1B2_9FIRM</name>
<keyword evidence="1" id="KW-1133">Transmembrane helix</keyword>
<protein>
    <submittedName>
        <fullName evidence="2">ABC transporter permease</fullName>
    </submittedName>
</protein>
<dbReference type="OrthoDB" id="1826494at2"/>
<dbReference type="EMBL" id="VMSO01000001">
    <property type="protein sequence ID" value="KAA8502970.1"/>
    <property type="molecule type" value="Genomic_DNA"/>
</dbReference>
<proteinExistence type="predicted"/>
<keyword evidence="3" id="KW-1185">Reference proteome</keyword>
<comment type="caution">
    <text evidence="2">The sequence shown here is derived from an EMBL/GenBank/DDBJ whole genome shotgun (WGS) entry which is preliminary data.</text>
</comment>
<feature type="transmembrane region" description="Helical" evidence="1">
    <location>
        <begin position="56"/>
        <end position="80"/>
    </location>
</feature>
<keyword evidence="1" id="KW-0472">Membrane</keyword>
<dbReference type="Proteomes" id="UP000322025">
    <property type="component" value="Unassembled WGS sequence"/>
</dbReference>
<organism evidence="2 3">
    <name type="scientific">Mediterraneibacter catenae</name>
    <dbReference type="NCBI Taxonomy" id="2594882"/>
    <lineage>
        <taxon>Bacteria</taxon>
        <taxon>Bacillati</taxon>
        <taxon>Bacillota</taxon>
        <taxon>Clostridia</taxon>
        <taxon>Lachnospirales</taxon>
        <taxon>Lachnospiraceae</taxon>
        <taxon>Mediterraneibacter</taxon>
    </lineage>
</organism>
<sequence>MNIFTIAAVEFKKIRRSKILLIMIAATVILWLPNVLNADLNFDMSDIGISPEDSFFIQGFMGMAWFIYPAVMVVTTVLLVQTERTNHGILKMLSLPVSTPVMCLAKFIVLAVISAVFILLMTAGYYIAAVAAGTLHDYIFILSPAYVLPFAGKLYLASLPMLTVFWLIAVCISTPVFSIGAGLVLIVPSVLINNTKGWFLYPMGYPFYLIMSEYGEVAENIGKNTVDLIPWIPVAVCISLFCLLISCLCFGRNERR</sequence>
<reference evidence="2" key="1">
    <citation type="submission" date="2019-07" db="EMBL/GenBank/DDBJ databases">
        <authorList>
            <person name="Wongkuna S."/>
            <person name="Scaria J."/>
        </authorList>
    </citation>
    <scope>NUCLEOTIDE SEQUENCE [LARGE SCALE GENOMIC DNA]</scope>
    <source>
        <strain evidence="2">SW178</strain>
    </source>
</reference>
<dbReference type="AlphaFoldDB" id="A0A5M9I1B2"/>
<evidence type="ECO:0000313" key="3">
    <source>
        <dbReference type="Proteomes" id="UP000322025"/>
    </source>
</evidence>
<gene>
    <name evidence="2" type="ORF">FNY66_01600</name>
</gene>
<feature type="transmembrane region" description="Helical" evidence="1">
    <location>
        <begin position="19"/>
        <end position="36"/>
    </location>
</feature>
<dbReference type="CDD" id="cd21809">
    <property type="entry name" value="ABC-2_lan_permease-like"/>
    <property type="match status" value="1"/>
</dbReference>